<evidence type="ECO:0000313" key="4">
    <source>
        <dbReference type="Proteomes" id="UP001266995"/>
    </source>
</evidence>
<reference evidence="3" key="1">
    <citation type="submission" date="2023-08" db="EMBL/GenBank/DDBJ databases">
        <title>Reintroducing virulent viruses to syntetic microbiomes.</title>
        <authorList>
            <person name="Wilde J."/>
            <person name="Boyes R."/>
            <person name="Robinson A.V."/>
            <person name="Daisley B.A."/>
            <person name="Allen-Vercoe E."/>
        </authorList>
    </citation>
    <scope>NUCLEOTIDE SEQUENCE</scope>
    <source>
        <strain evidence="3">225I_12FAA</strain>
    </source>
</reference>
<name>A0AAW8VJJ8_9BACE</name>
<proteinExistence type="predicted"/>
<comment type="caution">
    <text evidence="3">The sequence shown here is derived from an EMBL/GenBank/DDBJ whole genome shotgun (WGS) entry which is preliminary data.</text>
</comment>
<protein>
    <submittedName>
        <fullName evidence="3">Uncharacterized protein</fullName>
    </submittedName>
</protein>
<dbReference type="AlphaFoldDB" id="A0AAW8VJJ8"/>
<dbReference type="Proteomes" id="UP001266995">
    <property type="component" value="Unassembled WGS sequence"/>
</dbReference>
<keyword evidence="1" id="KW-0175">Coiled coil</keyword>
<evidence type="ECO:0000256" key="2">
    <source>
        <dbReference type="SAM" id="Phobius"/>
    </source>
</evidence>
<gene>
    <name evidence="3" type="ORF">RO785_15725</name>
</gene>
<keyword evidence="2" id="KW-1133">Transmembrane helix</keyword>
<sequence>MGPYILLIMMILGIIASASFYGNIHKIAKNTSSKDNETQRIMQEQAKMQEKIEQLETEIRELHKKDVDSLNGDKHNSLNNK</sequence>
<dbReference type="RefSeq" id="WP_195423691.1">
    <property type="nucleotide sequence ID" value="NZ_CAXSKE010000003.1"/>
</dbReference>
<organism evidence="3 4">
    <name type="scientific">Bacteroides cellulosilyticus</name>
    <dbReference type="NCBI Taxonomy" id="246787"/>
    <lineage>
        <taxon>Bacteria</taxon>
        <taxon>Pseudomonadati</taxon>
        <taxon>Bacteroidota</taxon>
        <taxon>Bacteroidia</taxon>
        <taxon>Bacteroidales</taxon>
        <taxon>Bacteroidaceae</taxon>
        <taxon>Bacteroides</taxon>
    </lineage>
</organism>
<evidence type="ECO:0000256" key="1">
    <source>
        <dbReference type="SAM" id="Coils"/>
    </source>
</evidence>
<keyword evidence="2" id="KW-0812">Transmembrane</keyword>
<feature type="transmembrane region" description="Helical" evidence="2">
    <location>
        <begin position="6"/>
        <end position="24"/>
    </location>
</feature>
<dbReference type="EMBL" id="JAVSNH010000001">
    <property type="protein sequence ID" value="MDT4512419.1"/>
    <property type="molecule type" value="Genomic_DNA"/>
</dbReference>
<accession>A0AAW8VJJ8</accession>
<feature type="coiled-coil region" evidence="1">
    <location>
        <begin position="34"/>
        <end position="65"/>
    </location>
</feature>
<keyword evidence="2" id="KW-0472">Membrane</keyword>
<evidence type="ECO:0000313" key="3">
    <source>
        <dbReference type="EMBL" id="MDT4512419.1"/>
    </source>
</evidence>